<evidence type="ECO:0000313" key="2">
    <source>
        <dbReference type="EMBL" id="GIL69904.1"/>
    </source>
</evidence>
<evidence type="ECO:0000313" key="3">
    <source>
        <dbReference type="Proteomes" id="UP000747110"/>
    </source>
</evidence>
<gene>
    <name evidence="2" type="ORF">Vretifemale_664</name>
</gene>
<dbReference type="Proteomes" id="UP000747110">
    <property type="component" value="Unassembled WGS sequence"/>
</dbReference>
<feature type="non-terminal residue" evidence="2">
    <location>
        <position position="114"/>
    </location>
</feature>
<comment type="caution">
    <text evidence="2">The sequence shown here is derived from an EMBL/GenBank/DDBJ whole genome shotgun (WGS) entry which is preliminary data.</text>
</comment>
<keyword evidence="3" id="KW-1185">Reference proteome</keyword>
<feature type="region of interest" description="Disordered" evidence="1">
    <location>
        <begin position="78"/>
        <end position="105"/>
    </location>
</feature>
<feature type="region of interest" description="Disordered" evidence="1">
    <location>
        <begin position="16"/>
        <end position="63"/>
    </location>
</feature>
<proteinExistence type="predicted"/>
<evidence type="ECO:0000256" key="1">
    <source>
        <dbReference type="SAM" id="MobiDB-lite"/>
    </source>
</evidence>
<protein>
    <submittedName>
        <fullName evidence="2">Uncharacterized protein</fullName>
    </submittedName>
</protein>
<organism evidence="2 3">
    <name type="scientific">Volvox reticuliferus</name>
    <dbReference type="NCBI Taxonomy" id="1737510"/>
    <lineage>
        <taxon>Eukaryota</taxon>
        <taxon>Viridiplantae</taxon>
        <taxon>Chlorophyta</taxon>
        <taxon>core chlorophytes</taxon>
        <taxon>Chlorophyceae</taxon>
        <taxon>CS clade</taxon>
        <taxon>Chlamydomonadales</taxon>
        <taxon>Volvocaceae</taxon>
        <taxon>Volvox</taxon>
    </lineage>
</organism>
<feature type="non-terminal residue" evidence="2">
    <location>
        <position position="1"/>
    </location>
</feature>
<feature type="compositionally biased region" description="Polar residues" evidence="1">
    <location>
        <begin position="50"/>
        <end position="59"/>
    </location>
</feature>
<feature type="compositionally biased region" description="Polar residues" evidence="1">
    <location>
        <begin position="81"/>
        <end position="91"/>
    </location>
</feature>
<dbReference type="AlphaFoldDB" id="A0A8J4BX70"/>
<sequence>NYTMHSMASISAAAAAAAPGPHLGLGTTFRQAHAGHTPRDKCHLHGLYDPSTTDASTGAGSADPWVLEEGAHLMIWDELSGLQSPPGTSQPHAHVPNHYSWPPLQPAPPLLHCP</sequence>
<accession>A0A8J4BX70</accession>
<name>A0A8J4BX70_9CHLO</name>
<reference evidence="2" key="1">
    <citation type="journal article" date="2021" name="Proc. Natl. Acad. Sci. U.S.A.">
        <title>Three genomes in the algal genus Volvox reveal the fate of a haploid sex-determining region after a transition to homothallism.</title>
        <authorList>
            <person name="Yamamoto K."/>
            <person name="Hamaji T."/>
            <person name="Kawai-Toyooka H."/>
            <person name="Matsuzaki R."/>
            <person name="Takahashi F."/>
            <person name="Nishimura Y."/>
            <person name="Kawachi M."/>
            <person name="Noguchi H."/>
            <person name="Minakuchi Y."/>
            <person name="Umen J.G."/>
            <person name="Toyoda A."/>
            <person name="Nozaki H."/>
        </authorList>
    </citation>
    <scope>NUCLEOTIDE SEQUENCE</scope>
    <source>
        <strain evidence="2">NIES-3786</strain>
    </source>
</reference>
<dbReference type="EMBL" id="BNCP01000001">
    <property type="protein sequence ID" value="GIL69904.1"/>
    <property type="molecule type" value="Genomic_DNA"/>
</dbReference>